<evidence type="ECO:0000256" key="8">
    <source>
        <dbReference type="ARBA" id="ARBA00022598"/>
    </source>
</evidence>
<dbReference type="InterPro" id="IPR006405">
    <property type="entry name" value="Nic_PRibTrfase_pncB"/>
</dbReference>
<evidence type="ECO:0000259" key="18">
    <source>
        <dbReference type="Pfam" id="PF17767"/>
    </source>
</evidence>
<dbReference type="EC" id="6.3.4.21" evidence="5 16"/>
<gene>
    <name evidence="20" type="ORF">CJN711_LOCUS26543</name>
    <name evidence="23" type="ORF">GIL414_LOCUS16754</name>
    <name evidence="21" type="ORF">KQP761_LOCUS26132</name>
    <name evidence="22" type="ORF">MBJ925_LOCUS2970</name>
    <name evidence="24" type="ORF">SMN809_LOCUS18727</name>
</gene>
<feature type="domain" description="Nicotinate phosphoribosyltransferase C-terminal" evidence="19">
    <location>
        <begin position="416"/>
        <end position="524"/>
    </location>
</feature>
<dbReference type="PANTHER" id="PTHR11098">
    <property type="entry name" value="NICOTINATE PHOSPHORIBOSYLTRANSFERASE"/>
    <property type="match status" value="1"/>
</dbReference>
<dbReference type="Gene3D" id="3.20.140.10">
    <property type="entry name" value="nicotinate phosphoribosyltransferase"/>
    <property type="match status" value="2"/>
</dbReference>
<dbReference type="InterPro" id="IPR036068">
    <property type="entry name" value="Nicotinate_pribotase-like_C"/>
</dbReference>
<comment type="PTM">
    <text evidence="16">Transiently phosphorylated on a His residue during the reaction cycle. Phosphorylation strongly increases the affinity for substrates and increases the rate of nicotinate D-ribonucleotide production. Dephosphorylation regenerates the low-affinity form of the enzyme, leading to product release.</text>
</comment>
<evidence type="ECO:0000313" key="23">
    <source>
        <dbReference type="EMBL" id="CAF4093890.1"/>
    </source>
</evidence>
<evidence type="ECO:0000256" key="4">
    <source>
        <dbReference type="ARBA" id="ARBA00010897"/>
    </source>
</evidence>
<comment type="cofactor">
    <cofactor evidence="2">
        <name>Mg(2+)</name>
        <dbReference type="ChEBI" id="CHEBI:18420"/>
    </cofactor>
</comment>
<accession>A0A816KRW8</accession>
<evidence type="ECO:0000256" key="16">
    <source>
        <dbReference type="RuleBase" id="RU365100"/>
    </source>
</evidence>
<evidence type="ECO:0000256" key="12">
    <source>
        <dbReference type="ARBA" id="ARBA00022842"/>
    </source>
</evidence>
<feature type="domain" description="Nicotinate phosphoribosyltransferase N-terminal" evidence="18">
    <location>
        <begin position="13"/>
        <end position="140"/>
    </location>
</feature>
<keyword evidence="8 16" id="KW-0436">Ligase</keyword>
<evidence type="ECO:0000256" key="10">
    <source>
        <dbReference type="ARBA" id="ARBA00022679"/>
    </source>
</evidence>
<feature type="domain" description="Nicotinate/nicotinamide phosphoribosyltransferase" evidence="17">
    <location>
        <begin position="311"/>
        <end position="412"/>
    </location>
</feature>
<dbReference type="OrthoDB" id="193380at2759"/>
<dbReference type="EMBL" id="CAJNRE010000184">
    <property type="protein sequence ID" value="CAF1923855.1"/>
    <property type="molecule type" value="Genomic_DNA"/>
</dbReference>
<dbReference type="EMBL" id="CAJNOV010012466">
    <property type="protein sequence ID" value="CAF1487970.1"/>
    <property type="molecule type" value="Genomic_DNA"/>
</dbReference>
<dbReference type="Proteomes" id="UP000663834">
    <property type="component" value="Unassembled WGS sequence"/>
</dbReference>
<dbReference type="FunFam" id="3.20.140.10:FF:000002">
    <property type="entry name" value="Nicotinate phosphoribosyltransferase"/>
    <property type="match status" value="1"/>
</dbReference>
<dbReference type="CDD" id="cd01570">
    <property type="entry name" value="NAPRTase_A"/>
    <property type="match status" value="1"/>
</dbReference>
<keyword evidence="13" id="KW-0464">Manganese</keyword>
<evidence type="ECO:0000313" key="22">
    <source>
        <dbReference type="EMBL" id="CAF1923855.1"/>
    </source>
</evidence>
<dbReference type="Proteomes" id="UP000663824">
    <property type="component" value="Unassembled WGS sequence"/>
</dbReference>
<evidence type="ECO:0000313" key="25">
    <source>
        <dbReference type="Proteomes" id="UP000663824"/>
    </source>
</evidence>
<dbReference type="EMBL" id="CAJOBJ010007749">
    <property type="protein sequence ID" value="CAF4093890.1"/>
    <property type="molecule type" value="Genomic_DNA"/>
</dbReference>
<evidence type="ECO:0000256" key="1">
    <source>
        <dbReference type="ARBA" id="ARBA00001936"/>
    </source>
</evidence>
<name>A0A816KRW8_9BILA</name>
<evidence type="ECO:0000259" key="17">
    <source>
        <dbReference type="Pfam" id="PF04095"/>
    </source>
</evidence>
<comment type="function">
    <text evidence="14">Catalyzes the first step in the biosynthesis of NAD from nicotinic acid, the ATP-dependent synthesis of beta-nicotinate D-ribonucleotide from nicotinate and 5-phospho-D-ribose 1-phosphate. Helps prevent cellular oxidative stress via its role in NAD biosynthesis.</text>
</comment>
<dbReference type="InterPro" id="IPR007229">
    <property type="entry name" value="Nic_PRibTrfase-Fam"/>
</dbReference>
<dbReference type="Pfam" id="PF17767">
    <property type="entry name" value="NAPRTase_N"/>
    <property type="match status" value="1"/>
</dbReference>
<dbReference type="NCBIfam" id="TIGR01513">
    <property type="entry name" value="NAPRTase_put"/>
    <property type="match status" value="1"/>
</dbReference>
<dbReference type="PIRSF" id="PIRSF000484">
    <property type="entry name" value="NAPRT"/>
    <property type="match status" value="1"/>
</dbReference>
<sequence length="540" mass="61006">MEMTSQSNIVQPLLTDRYQISMAYAYWKNGKHEQESTFDLFFRKNPFGGEYTLFAGLEECLKFVQNYKFQKSDIDYVRKILPNYTEEEFYDYLSTIDMIDIKIYAVPEGSVVFPQTPLLRVEGSIIKTQLLETTLLTLINYASLVATNAVRIREVAGPNTTLYEFGLRRAQGPDGGLSASKYCYLGGFHGTSNVLAGKLYGIPIEGNHAHSYVSAFQNLDELKIRVLSDRITGASCPFVESCVKYLDELGPILKISPKQTNKGELAAFISYAISFPSNFSALVDTYNVIQSGIPNFLAVALSLHECNYKAVGIRLDSGDLAYLSMKIRAHLTKIARKFNIPYIEHVTIVASNNINEDTLISLKKQGHSIDSFGIGTHLVTCEKQSALGCVYKLVELNGIPRIKVSHDIEKITIPGRKNLYRLYDSGGETLCDLMTRFDEPAPMANSRLLCQHPFSETKRAYVTPSSVKCMHRLYWANGKIQHSLQTWDEVRLYAEQQIKMLRKDHRRNLNPTPYKVSVSSNLYLFLHQLWLSSVPISEIA</sequence>
<dbReference type="GO" id="GO:0034355">
    <property type="term" value="P:NAD+ biosynthetic process via the salvage pathway"/>
    <property type="evidence" value="ECO:0007669"/>
    <property type="project" value="TreeGrafter"/>
</dbReference>
<protein>
    <recommendedName>
        <fullName evidence="6 16">Nicotinate phosphoribosyltransferase</fullName>
        <ecNumber evidence="5 16">6.3.4.21</ecNumber>
    </recommendedName>
</protein>
<evidence type="ECO:0000256" key="13">
    <source>
        <dbReference type="ARBA" id="ARBA00023211"/>
    </source>
</evidence>
<evidence type="ECO:0000313" key="21">
    <source>
        <dbReference type="EMBL" id="CAF1630531.1"/>
    </source>
</evidence>
<evidence type="ECO:0000256" key="7">
    <source>
        <dbReference type="ARBA" id="ARBA00022553"/>
    </source>
</evidence>
<dbReference type="Proteomes" id="UP000663855">
    <property type="component" value="Unassembled WGS sequence"/>
</dbReference>
<dbReference type="Proteomes" id="UP000681720">
    <property type="component" value="Unassembled WGS sequence"/>
</dbReference>
<dbReference type="FunFam" id="3.20.20.70:FF:000155">
    <property type="entry name" value="Nicotinate phosphoribosyltransferase"/>
    <property type="match status" value="1"/>
</dbReference>
<dbReference type="AlphaFoldDB" id="A0A816KRW8"/>
<dbReference type="Pfam" id="PF17956">
    <property type="entry name" value="NAPRTase_C"/>
    <property type="match status" value="1"/>
</dbReference>
<evidence type="ECO:0000259" key="19">
    <source>
        <dbReference type="Pfam" id="PF17956"/>
    </source>
</evidence>
<dbReference type="GO" id="GO:0016740">
    <property type="term" value="F:transferase activity"/>
    <property type="evidence" value="ECO:0007669"/>
    <property type="project" value="UniProtKB-KW"/>
</dbReference>
<comment type="cofactor">
    <cofactor evidence="1">
        <name>Mn(2+)</name>
        <dbReference type="ChEBI" id="CHEBI:29035"/>
    </cofactor>
</comment>
<dbReference type="SUPFAM" id="SSF51690">
    <property type="entry name" value="Nicotinate/Quinolinate PRTase C-terminal domain-like"/>
    <property type="match status" value="1"/>
</dbReference>
<dbReference type="InterPro" id="IPR040727">
    <property type="entry name" value="NAPRTase_N"/>
</dbReference>
<keyword evidence="10 16" id="KW-0808">Transferase</keyword>
<reference evidence="22" key="1">
    <citation type="submission" date="2021-02" db="EMBL/GenBank/DDBJ databases">
        <authorList>
            <person name="Nowell W R."/>
        </authorList>
    </citation>
    <scope>NUCLEOTIDE SEQUENCE</scope>
</reference>
<keyword evidence="11" id="KW-0479">Metal-binding</keyword>
<comment type="pathway">
    <text evidence="3 16">Cofactor biosynthesis; NAD(+) biosynthesis; nicotinate D-ribonucleotide from nicotinate: step 1/1.</text>
</comment>
<comment type="similarity">
    <text evidence="4 16">Belongs to the NAPRTase family.</text>
</comment>
<dbReference type="InterPro" id="IPR041525">
    <property type="entry name" value="N/Namide_PRibTrfase"/>
</dbReference>
<keyword evidence="12" id="KW-0460">Magnesium</keyword>
<comment type="caution">
    <text evidence="22">The sequence shown here is derived from an EMBL/GenBank/DDBJ whole genome shotgun (WGS) entry which is preliminary data.</text>
</comment>
<evidence type="ECO:0000256" key="5">
    <source>
        <dbReference type="ARBA" id="ARBA00013236"/>
    </source>
</evidence>
<dbReference type="EMBL" id="CAJNOW010014175">
    <property type="protein sequence ID" value="CAF1630531.1"/>
    <property type="molecule type" value="Genomic_DNA"/>
</dbReference>
<keyword evidence="9 16" id="KW-0662">Pyridine nucleotide biosynthesis</keyword>
<evidence type="ECO:0000256" key="2">
    <source>
        <dbReference type="ARBA" id="ARBA00001946"/>
    </source>
</evidence>
<dbReference type="FunFam" id="3.20.140.10:FF:000006">
    <property type="entry name" value="Nicotinate phosphoribosyltransferase"/>
    <property type="match status" value="1"/>
</dbReference>
<dbReference type="GO" id="GO:0046872">
    <property type="term" value="F:metal ion binding"/>
    <property type="evidence" value="ECO:0007669"/>
    <property type="project" value="UniProtKB-KW"/>
</dbReference>
<dbReference type="GO" id="GO:0005829">
    <property type="term" value="C:cytosol"/>
    <property type="evidence" value="ECO:0007669"/>
    <property type="project" value="TreeGrafter"/>
</dbReference>
<dbReference type="SUPFAM" id="SSF54675">
    <property type="entry name" value="Nicotinate/Quinolinate PRTase N-terminal domain-like"/>
    <property type="match status" value="1"/>
</dbReference>
<evidence type="ECO:0000256" key="9">
    <source>
        <dbReference type="ARBA" id="ARBA00022642"/>
    </source>
</evidence>
<evidence type="ECO:0000256" key="11">
    <source>
        <dbReference type="ARBA" id="ARBA00022723"/>
    </source>
</evidence>
<comment type="catalytic activity">
    <reaction evidence="15 16">
        <text>5-phospho-alpha-D-ribose 1-diphosphate + nicotinate + ATP + H2O = nicotinate beta-D-ribonucleotide + ADP + phosphate + diphosphate</text>
        <dbReference type="Rhea" id="RHEA:36163"/>
        <dbReference type="ChEBI" id="CHEBI:15377"/>
        <dbReference type="ChEBI" id="CHEBI:30616"/>
        <dbReference type="ChEBI" id="CHEBI:32544"/>
        <dbReference type="ChEBI" id="CHEBI:33019"/>
        <dbReference type="ChEBI" id="CHEBI:43474"/>
        <dbReference type="ChEBI" id="CHEBI:57502"/>
        <dbReference type="ChEBI" id="CHEBI:58017"/>
        <dbReference type="ChEBI" id="CHEBI:456216"/>
        <dbReference type="EC" id="6.3.4.21"/>
    </reaction>
</comment>
<dbReference type="GO" id="GO:0004516">
    <property type="term" value="F:nicotinate phosphoribosyltransferase activity"/>
    <property type="evidence" value="ECO:0007669"/>
    <property type="project" value="UniProtKB-UniRule"/>
</dbReference>
<evidence type="ECO:0000313" key="20">
    <source>
        <dbReference type="EMBL" id="CAF1487970.1"/>
    </source>
</evidence>
<dbReference type="Gene3D" id="3.20.20.70">
    <property type="entry name" value="Aldolase class I"/>
    <property type="match status" value="1"/>
</dbReference>
<evidence type="ECO:0000256" key="14">
    <source>
        <dbReference type="ARBA" id="ARBA00023426"/>
    </source>
</evidence>
<dbReference type="InterPro" id="IPR041619">
    <property type="entry name" value="NAPRTase_C"/>
</dbReference>
<evidence type="ECO:0000313" key="24">
    <source>
        <dbReference type="EMBL" id="CAF4130225.1"/>
    </source>
</evidence>
<organism evidence="22 25">
    <name type="scientific">Rotaria magnacalcarata</name>
    <dbReference type="NCBI Taxonomy" id="392030"/>
    <lineage>
        <taxon>Eukaryota</taxon>
        <taxon>Metazoa</taxon>
        <taxon>Spiralia</taxon>
        <taxon>Gnathifera</taxon>
        <taxon>Rotifera</taxon>
        <taxon>Eurotatoria</taxon>
        <taxon>Bdelloidea</taxon>
        <taxon>Philodinida</taxon>
        <taxon>Philodinidae</taxon>
        <taxon>Rotaria</taxon>
    </lineage>
</organism>
<dbReference type="EMBL" id="CAJOBI010009117">
    <property type="protein sequence ID" value="CAF4130225.1"/>
    <property type="molecule type" value="Genomic_DNA"/>
</dbReference>
<dbReference type="InterPro" id="IPR013785">
    <property type="entry name" value="Aldolase_TIM"/>
</dbReference>
<dbReference type="Pfam" id="PF04095">
    <property type="entry name" value="NAPRTase"/>
    <property type="match status" value="1"/>
</dbReference>
<dbReference type="Proteomes" id="UP000676336">
    <property type="component" value="Unassembled WGS sequence"/>
</dbReference>
<dbReference type="UniPathway" id="UPA00253">
    <property type="reaction ID" value="UER00457"/>
</dbReference>
<dbReference type="PANTHER" id="PTHR11098:SF1">
    <property type="entry name" value="NICOTINATE PHOSPHORIBOSYLTRANSFERASE"/>
    <property type="match status" value="1"/>
</dbReference>
<evidence type="ECO:0000256" key="15">
    <source>
        <dbReference type="ARBA" id="ARBA00048668"/>
    </source>
</evidence>
<proteinExistence type="inferred from homology"/>
<keyword evidence="7" id="KW-0597">Phosphoprotein</keyword>
<evidence type="ECO:0000256" key="6">
    <source>
        <dbReference type="ARBA" id="ARBA00021569"/>
    </source>
</evidence>
<evidence type="ECO:0000256" key="3">
    <source>
        <dbReference type="ARBA" id="ARBA00004952"/>
    </source>
</evidence>